<keyword evidence="1" id="KW-0812">Transmembrane</keyword>
<dbReference type="CDD" id="cd02947">
    <property type="entry name" value="TRX_family"/>
    <property type="match status" value="1"/>
</dbReference>
<protein>
    <submittedName>
        <fullName evidence="3">Unannotated protein</fullName>
    </submittedName>
</protein>
<sequence length="147" mass="16229">MSVELRLALIFGLIALAVLAGLLWRARSGKSRRVSNGEKIDLAVLGVVKDGQPVTQFGKKVTFLQFSSEFCTACAQTSKLYSELEKVHPEILHLEIDITNRVDLANKFNILQTPTTRVLDSRGRVTSRIGGAVKQQTIEDEIGSFEI</sequence>
<name>A0A6J6CKA6_9ZZZZ</name>
<dbReference type="InterPro" id="IPR036249">
    <property type="entry name" value="Thioredoxin-like_sf"/>
</dbReference>
<keyword evidence="1" id="KW-1133">Transmembrane helix</keyword>
<feature type="transmembrane region" description="Helical" evidence="1">
    <location>
        <begin position="6"/>
        <end position="24"/>
    </location>
</feature>
<organism evidence="3">
    <name type="scientific">freshwater metagenome</name>
    <dbReference type="NCBI Taxonomy" id="449393"/>
    <lineage>
        <taxon>unclassified sequences</taxon>
        <taxon>metagenomes</taxon>
        <taxon>ecological metagenomes</taxon>
    </lineage>
</organism>
<gene>
    <name evidence="3" type="ORF">UFOPK1561_00262</name>
</gene>
<dbReference type="PROSITE" id="PS00194">
    <property type="entry name" value="THIOREDOXIN_1"/>
    <property type="match status" value="1"/>
</dbReference>
<evidence type="ECO:0000256" key="1">
    <source>
        <dbReference type="SAM" id="Phobius"/>
    </source>
</evidence>
<reference evidence="3" key="1">
    <citation type="submission" date="2020-05" db="EMBL/GenBank/DDBJ databases">
        <authorList>
            <person name="Chiriac C."/>
            <person name="Salcher M."/>
            <person name="Ghai R."/>
            <person name="Kavagutti S V."/>
        </authorList>
    </citation>
    <scope>NUCLEOTIDE SEQUENCE</scope>
</reference>
<keyword evidence="1" id="KW-0472">Membrane</keyword>
<dbReference type="AlphaFoldDB" id="A0A6J6CKA6"/>
<dbReference type="EMBL" id="CAEZSZ010000016">
    <property type="protein sequence ID" value="CAB4550739.1"/>
    <property type="molecule type" value="Genomic_DNA"/>
</dbReference>
<dbReference type="InterPro" id="IPR013766">
    <property type="entry name" value="Thioredoxin_domain"/>
</dbReference>
<evidence type="ECO:0000259" key="2">
    <source>
        <dbReference type="Pfam" id="PF00085"/>
    </source>
</evidence>
<dbReference type="Gene3D" id="3.40.30.10">
    <property type="entry name" value="Glutaredoxin"/>
    <property type="match status" value="1"/>
</dbReference>
<proteinExistence type="predicted"/>
<dbReference type="SUPFAM" id="SSF52833">
    <property type="entry name" value="Thioredoxin-like"/>
    <property type="match status" value="1"/>
</dbReference>
<dbReference type="InterPro" id="IPR017937">
    <property type="entry name" value="Thioredoxin_CS"/>
</dbReference>
<evidence type="ECO:0000313" key="3">
    <source>
        <dbReference type="EMBL" id="CAB4550739.1"/>
    </source>
</evidence>
<dbReference type="Pfam" id="PF00085">
    <property type="entry name" value="Thioredoxin"/>
    <property type="match status" value="1"/>
</dbReference>
<feature type="domain" description="Thioredoxin" evidence="2">
    <location>
        <begin position="59"/>
        <end position="142"/>
    </location>
</feature>
<accession>A0A6J6CKA6</accession>